<dbReference type="EMBL" id="JAAARO010000022">
    <property type="protein sequence ID" value="KAF5726511.1"/>
    <property type="molecule type" value="Genomic_DNA"/>
</dbReference>
<organism evidence="1 2">
    <name type="scientific">Tripterygium wilfordii</name>
    <name type="common">Thunder God vine</name>
    <dbReference type="NCBI Taxonomy" id="458696"/>
    <lineage>
        <taxon>Eukaryota</taxon>
        <taxon>Viridiplantae</taxon>
        <taxon>Streptophyta</taxon>
        <taxon>Embryophyta</taxon>
        <taxon>Tracheophyta</taxon>
        <taxon>Spermatophyta</taxon>
        <taxon>Magnoliopsida</taxon>
        <taxon>eudicotyledons</taxon>
        <taxon>Gunneridae</taxon>
        <taxon>Pentapetalae</taxon>
        <taxon>rosids</taxon>
        <taxon>fabids</taxon>
        <taxon>Celastrales</taxon>
        <taxon>Celastraceae</taxon>
        <taxon>Tripterygium</taxon>
    </lineage>
</organism>
<comment type="caution">
    <text evidence="1">The sequence shown here is derived from an EMBL/GenBank/DDBJ whole genome shotgun (WGS) entry which is preliminary data.</text>
</comment>
<reference evidence="1 2" key="1">
    <citation type="journal article" date="2020" name="Nat. Commun.">
        <title>Genome of Tripterygium wilfordii and identification of cytochrome P450 involved in triptolide biosynthesis.</title>
        <authorList>
            <person name="Tu L."/>
            <person name="Su P."/>
            <person name="Zhang Z."/>
            <person name="Gao L."/>
            <person name="Wang J."/>
            <person name="Hu T."/>
            <person name="Zhou J."/>
            <person name="Zhang Y."/>
            <person name="Zhao Y."/>
            <person name="Liu Y."/>
            <person name="Song Y."/>
            <person name="Tong Y."/>
            <person name="Lu Y."/>
            <person name="Yang J."/>
            <person name="Xu C."/>
            <person name="Jia M."/>
            <person name="Peters R.J."/>
            <person name="Huang L."/>
            <person name="Gao W."/>
        </authorList>
    </citation>
    <scope>NUCLEOTIDE SEQUENCE [LARGE SCALE GENOMIC DNA]</scope>
    <source>
        <strain evidence="2">cv. XIE 37</strain>
        <tissue evidence="1">Leaf</tissue>
    </source>
</reference>
<gene>
    <name evidence="1" type="ORF">HS088_TW22G00189</name>
</gene>
<name>A0A7J7BXB6_TRIWF</name>
<keyword evidence="2" id="KW-1185">Reference proteome</keyword>
<sequence length="70" mass="7873">MFRTWVLWFTFGFSVSGAAIAHFVGRDLLTERYALASEMKHKSDALEARVKNLEDIGALNSNPNLSQVED</sequence>
<proteinExistence type="predicted"/>
<dbReference type="AlphaFoldDB" id="A0A7J7BXB6"/>
<evidence type="ECO:0000313" key="2">
    <source>
        <dbReference type="Proteomes" id="UP000593562"/>
    </source>
</evidence>
<dbReference type="PANTHER" id="PTHR34970:SF5">
    <property type="entry name" value="PROTEIN, PUTATIVE-RELATED"/>
    <property type="match status" value="1"/>
</dbReference>
<accession>A0A7J7BXB6</accession>
<evidence type="ECO:0000313" key="1">
    <source>
        <dbReference type="EMBL" id="KAF5726511.1"/>
    </source>
</evidence>
<dbReference type="PANTHER" id="PTHR34970">
    <property type="entry name" value="ABC TRANSPORTER A FAMILY PROTEIN"/>
    <property type="match status" value="1"/>
</dbReference>
<dbReference type="Proteomes" id="UP000593562">
    <property type="component" value="Unassembled WGS sequence"/>
</dbReference>
<dbReference type="InParanoid" id="A0A7J7BXB6"/>
<protein>
    <submittedName>
        <fullName evidence="1">Uncharacterized protein</fullName>
    </submittedName>
</protein>